<dbReference type="GO" id="GO:0003677">
    <property type="term" value="F:DNA binding"/>
    <property type="evidence" value="ECO:0007669"/>
    <property type="project" value="InterPro"/>
</dbReference>
<evidence type="ECO:0000313" key="2">
    <source>
        <dbReference type="Proteomes" id="UP000325289"/>
    </source>
</evidence>
<dbReference type="SUPFAM" id="SSF47413">
    <property type="entry name" value="lambda repressor-like DNA-binding domains"/>
    <property type="match status" value="1"/>
</dbReference>
<name>A0A1I2EMB8_9RHOB</name>
<dbReference type="OrthoDB" id="7859023at2"/>
<keyword evidence="2" id="KW-1185">Reference proteome</keyword>
<dbReference type="Pfam" id="PF23807">
    <property type="entry name" value="RHH_10"/>
    <property type="match status" value="1"/>
</dbReference>
<evidence type="ECO:0000313" key="1">
    <source>
        <dbReference type="EMBL" id="SFE93380.1"/>
    </source>
</evidence>
<gene>
    <name evidence="1" type="ORF">SAMN04515678_12518</name>
</gene>
<reference evidence="1 2" key="1">
    <citation type="submission" date="2016-10" db="EMBL/GenBank/DDBJ databases">
        <authorList>
            <person name="Varghese N."/>
            <person name="Submissions S."/>
        </authorList>
    </citation>
    <scope>NUCLEOTIDE SEQUENCE [LARGE SCALE GENOMIC DNA]</scope>
    <source>
        <strain evidence="2">YIM D21,KCTC 23444,ACCC 10710</strain>
    </source>
</reference>
<dbReference type="RefSeq" id="WP_149758994.1">
    <property type="nucleotide sequence ID" value="NZ_FOMS01000025.1"/>
</dbReference>
<dbReference type="InterPro" id="IPR001387">
    <property type="entry name" value="Cro/C1-type_HTH"/>
</dbReference>
<dbReference type="EMBL" id="FOMS01000025">
    <property type="protein sequence ID" value="SFE93380.1"/>
    <property type="molecule type" value="Genomic_DNA"/>
</dbReference>
<dbReference type="AlphaFoldDB" id="A0A1I2EMB8"/>
<dbReference type="Proteomes" id="UP000325289">
    <property type="component" value="Unassembled WGS sequence"/>
</dbReference>
<dbReference type="InterPro" id="IPR056972">
    <property type="entry name" value="RHH_dom-containing"/>
</dbReference>
<dbReference type="CDD" id="cd00093">
    <property type="entry name" value="HTH_XRE"/>
    <property type="match status" value="1"/>
</dbReference>
<sequence length="148" mass="16714">MTDSPTARMIADAIEASGKSQREIASEMGYERPNVVSMMKNGDMRMPLERIPAFAATTGVDVELLLRTAMIEYMPATWEVVAASRRQTGAERAFPVQDAQLNVRGPAPEIERFKQLCQAERRTYFDMLVQLMDIRDATLNRIIDEACR</sequence>
<organism evidence="1 2">
    <name type="scientific">Roseivivax sediminis</name>
    <dbReference type="NCBI Taxonomy" id="936889"/>
    <lineage>
        <taxon>Bacteria</taxon>
        <taxon>Pseudomonadati</taxon>
        <taxon>Pseudomonadota</taxon>
        <taxon>Alphaproteobacteria</taxon>
        <taxon>Rhodobacterales</taxon>
        <taxon>Roseobacteraceae</taxon>
        <taxon>Roseivivax</taxon>
    </lineage>
</organism>
<dbReference type="Gene3D" id="1.10.260.40">
    <property type="entry name" value="lambda repressor-like DNA-binding domains"/>
    <property type="match status" value="1"/>
</dbReference>
<proteinExistence type="predicted"/>
<dbReference type="InterPro" id="IPR010982">
    <property type="entry name" value="Lambda_DNA-bd_dom_sf"/>
</dbReference>
<accession>A0A1I2EMB8</accession>
<protein>
    <submittedName>
        <fullName evidence="1">Helix-turn-helix domain-containing protein</fullName>
    </submittedName>
</protein>